<name>A0ACB7RJA0_HYAAI</name>
<evidence type="ECO:0000313" key="1">
    <source>
        <dbReference type="EMBL" id="KAH6922967.1"/>
    </source>
</evidence>
<organism evidence="1 2">
    <name type="scientific">Hyalomma asiaticum</name>
    <name type="common">Tick</name>
    <dbReference type="NCBI Taxonomy" id="266040"/>
    <lineage>
        <taxon>Eukaryota</taxon>
        <taxon>Metazoa</taxon>
        <taxon>Ecdysozoa</taxon>
        <taxon>Arthropoda</taxon>
        <taxon>Chelicerata</taxon>
        <taxon>Arachnida</taxon>
        <taxon>Acari</taxon>
        <taxon>Parasitiformes</taxon>
        <taxon>Ixodida</taxon>
        <taxon>Ixodoidea</taxon>
        <taxon>Ixodidae</taxon>
        <taxon>Hyalomminae</taxon>
        <taxon>Hyalomma</taxon>
    </lineage>
</organism>
<evidence type="ECO:0000313" key="2">
    <source>
        <dbReference type="Proteomes" id="UP000821845"/>
    </source>
</evidence>
<gene>
    <name evidence="1" type="ORF">HPB50_020392</name>
</gene>
<dbReference type="EMBL" id="CM023489">
    <property type="protein sequence ID" value="KAH6922967.1"/>
    <property type="molecule type" value="Genomic_DNA"/>
</dbReference>
<keyword evidence="2" id="KW-1185">Reference proteome</keyword>
<comment type="caution">
    <text evidence="1">The sequence shown here is derived from an EMBL/GenBank/DDBJ whole genome shotgun (WGS) entry which is preliminary data.</text>
</comment>
<dbReference type="Proteomes" id="UP000821845">
    <property type="component" value="Chromosome 9"/>
</dbReference>
<reference evidence="1" key="1">
    <citation type="submission" date="2020-05" db="EMBL/GenBank/DDBJ databases">
        <title>Large-scale comparative analyses of tick genomes elucidate their genetic diversity and vector capacities.</title>
        <authorList>
            <person name="Jia N."/>
            <person name="Wang J."/>
            <person name="Shi W."/>
            <person name="Du L."/>
            <person name="Sun Y."/>
            <person name="Zhan W."/>
            <person name="Jiang J."/>
            <person name="Wang Q."/>
            <person name="Zhang B."/>
            <person name="Ji P."/>
            <person name="Sakyi L.B."/>
            <person name="Cui X."/>
            <person name="Yuan T."/>
            <person name="Jiang B."/>
            <person name="Yang W."/>
            <person name="Lam T.T.-Y."/>
            <person name="Chang Q."/>
            <person name="Ding S."/>
            <person name="Wang X."/>
            <person name="Zhu J."/>
            <person name="Ruan X."/>
            <person name="Zhao L."/>
            <person name="Wei J."/>
            <person name="Que T."/>
            <person name="Du C."/>
            <person name="Cheng J."/>
            <person name="Dai P."/>
            <person name="Han X."/>
            <person name="Huang E."/>
            <person name="Gao Y."/>
            <person name="Liu J."/>
            <person name="Shao H."/>
            <person name="Ye R."/>
            <person name="Li L."/>
            <person name="Wei W."/>
            <person name="Wang X."/>
            <person name="Wang C."/>
            <person name="Yang T."/>
            <person name="Huo Q."/>
            <person name="Li W."/>
            <person name="Guo W."/>
            <person name="Chen H."/>
            <person name="Zhou L."/>
            <person name="Ni X."/>
            <person name="Tian J."/>
            <person name="Zhou Y."/>
            <person name="Sheng Y."/>
            <person name="Liu T."/>
            <person name="Pan Y."/>
            <person name="Xia L."/>
            <person name="Li J."/>
            <person name="Zhao F."/>
            <person name="Cao W."/>
        </authorList>
    </citation>
    <scope>NUCLEOTIDE SEQUENCE</scope>
    <source>
        <strain evidence="1">Hyas-2018</strain>
    </source>
</reference>
<proteinExistence type="predicted"/>
<protein>
    <submittedName>
        <fullName evidence="1">Uncharacterized protein</fullName>
    </submittedName>
</protein>
<sequence length="102" mass="11096">MRTRSRLEPAGPRHRVACQGQTKGGLDARSLKCSRDPLPPTSSAKFIRELQLTIHRDEGTADKDKAKTGHALIVSVPSCHVAVSCISTPTKFLWNLVTTTST</sequence>
<accession>A0ACB7RJA0</accession>